<keyword evidence="3" id="KW-0456">Lyase</keyword>
<dbReference type="CDD" id="cd00466">
    <property type="entry name" value="DHQase_II"/>
    <property type="match status" value="1"/>
</dbReference>
<dbReference type="GO" id="GO:0003855">
    <property type="term" value="F:3-dehydroquinate dehydratase activity"/>
    <property type="evidence" value="ECO:0007669"/>
    <property type="project" value="UniProtKB-EC"/>
</dbReference>
<dbReference type="AlphaFoldDB" id="A0A7R8ZYU2"/>
<dbReference type="PANTHER" id="PTHR21272">
    <property type="entry name" value="CATABOLIC 3-DEHYDROQUINASE"/>
    <property type="match status" value="1"/>
</dbReference>
<dbReference type="InterPro" id="IPR018509">
    <property type="entry name" value="DHquinase_II_CS"/>
</dbReference>
<feature type="non-terminal residue" evidence="4">
    <location>
        <position position="105"/>
    </location>
</feature>
<proteinExistence type="inferred from homology"/>
<dbReference type="EMBL" id="OB727185">
    <property type="protein sequence ID" value="CAD7239474.1"/>
    <property type="molecule type" value="Genomic_DNA"/>
</dbReference>
<dbReference type="GO" id="GO:0019631">
    <property type="term" value="P:quinate catabolic process"/>
    <property type="evidence" value="ECO:0007669"/>
    <property type="project" value="TreeGrafter"/>
</dbReference>
<name>A0A7R8ZYU2_9CRUS</name>
<evidence type="ECO:0000256" key="2">
    <source>
        <dbReference type="ARBA" id="ARBA00022911"/>
    </source>
</evidence>
<gene>
    <name evidence="4" type="ORF">CTOB1V02_LOCUS17289</name>
</gene>
<dbReference type="PROSITE" id="PS01029">
    <property type="entry name" value="DEHYDROQUINASE_II"/>
    <property type="match status" value="1"/>
</dbReference>
<organism evidence="4">
    <name type="scientific">Cyprideis torosa</name>
    <dbReference type="NCBI Taxonomy" id="163714"/>
    <lineage>
        <taxon>Eukaryota</taxon>
        <taxon>Metazoa</taxon>
        <taxon>Ecdysozoa</taxon>
        <taxon>Arthropoda</taxon>
        <taxon>Crustacea</taxon>
        <taxon>Oligostraca</taxon>
        <taxon>Ostracoda</taxon>
        <taxon>Podocopa</taxon>
        <taxon>Podocopida</taxon>
        <taxon>Cytherocopina</taxon>
        <taxon>Cytheroidea</taxon>
        <taxon>Cytherideidae</taxon>
        <taxon>Cyprideis</taxon>
    </lineage>
</organism>
<dbReference type="NCBIfam" id="NF003806">
    <property type="entry name" value="PRK05395.1-3"/>
    <property type="match status" value="1"/>
</dbReference>
<sequence length="105" mass="11417">MSKTVFILNGPNLNLLGRRQPEIYGHDTLDDVAAQCAKVGQEFGLTVDLRQSNHEGQIIDWIHEARESAAGIIINPAAFTHTSVAILDALNAYDGPVLEVHISNV</sequence>
<keyword evidence="2" id="KW-0672">Quinate metabolism</keyword>
<dbReference type="PIRSF" id="PIRSF001399">
    <property type="entry name" value="DHquinase_II"/>
    <property type="match status" value="1"/>
</dbReference>
<dbReference type="PANTHER" id="PTHR21272:SF3">
    <property type="entry name" value="CATABOLIC 3-DEHYDROQUINASE"/>
    <property type="match status" value="1"/>
</dbReference>
<evidence type="ECO:0000256" key="1">
    <source>
        <dbReference type="ARBA" id="ARBA00012060"/>
    </source>
</evidence>
<dbReference type="InterPro" id="IPR001874">
    <property type="entry name" value="DHquinase_II"/>
</dbReference>
<accession>A0A7R8ZYU2</accession>
<evidence type="ECO:0000256" key="3">
    <source>
        <dbReference type="ARBA" id="ARBA00023239"/>
    </source>
</evidence>
<dbReference type="OrthoDB" id="10059993at2759"/>
<dbReference type="HAMAP" id="MF_00169">
    <property type="entry name" value="AroQ"/>
    <property type="match status" value="1"/>
</dbReference>
<reference evidence="4" key="1">
    <citation type="submission" date="2020-11" db="EMBL/GenBank/DDBJ databases">
        <authorList>
            <person name="Tran Van P."/>
        </authorList>
    </citation>
    <scope>NUCLEOTIDE SEQUENCE</scope>
</reference>
<dbReference type="SUPFAM" id="SSF52304">
    <property type="entry name" value="Type II 3-dehydroquinate dehydratase"/>
    <property type="match status" value="1"/>
</dbReference>
<dbReference type="EC" id="4.2.1.10" evidence="1"/>
<dbReference type="Gene3D" id="3.40.50.9100">
    <property type="entry name" value="Dehydroquinase, class II"/>
    <property type="match status" value="1"/>
</dbReference>
<evidence type="ECO:0000313" key="4">
    <source>
        <dbReference type="EMBL" id="CAD7239474.1"/>
    </source>
</evidence>
<dbReference type="Pfam" id="PF01220">
    <property type="entry name" value="DHquinase_II"/>
    <property type="match status" value="1"/>
</dbReference>
<dbReference type="NCBIfam" id="NF003807">
    <property type="entry name" value="PRK05395.1-4"/>
    <property type="match status" value="1"/>
</dbReference>
<dbReference type="InterPro" id="IPR036441">
    <property type="entry name" value="DHquinase_II_sf"/>
</dbReference>
<protein>
    <recommendedName>
        <fullName evidence="1">3-dehydroquinate dehydratase</fullName>
        <ecNumber evidence="1">4.2.1.10</ecNumber>
    </recommendedName>
</protein>